<dbReference type="CDD" id="cd00090">
    <property type="entry name" value="HTH_ARSR"/>
    <property type="match status" value="1"/>
</dbReference>
<reference evidence="5 6" key="1">
    <citation type="submission" date="2020-03" db="EMBL/GenBank/DDBJ databases">
        <title>Whole genome shotgun sequence of Phytohabitans flavus NBRC 107702.</title>
        <authorList>
            <person name="Komaki H."/>
            <person name="Tamura T."/>
        </authorList>
    </citation>
    <scope>NUCLEOTIDE SEQUENCE [LARGE SCALE GENOMIC DNA]</scope>
    <source>
        <strain evidence="5 6">NBRC 107702</strain>
    </source>
</reference>
<gene>
    <name evidence="5" type="ORF">Pflav_026240</name>
</gene>
<dbReference type="KEGG" id="pfla:Pflav_026240"/>
<dbReference type="Pfam" id="PF19361">
    <property type="entry name" value="DUF5937"/>
    <property type="match status" value="2"/>
</dbReference>
<dbReference type="SMART" id="SM00418">
    <property type="entry name" value="HTH_ARSR"/>
    <property type="match status" value="1"/>
</dbReference>
<dbReference type="GO" id="GO:0003677">
    <property type="term" value="F:DNA binding"/>
    <property type="evidence" value="ECO:0007669"/>
    <property type="project" value="UniProtKB-KW"/>
</dbReference>
<evidence type="ECO:0000313" key="5">
    <source>
        <dbReference type="EMBL" id="BCB76214.1"/>
    </source>
</evidence>
<dbReference type="InterPro" id="IPR036388">
    <property type="entry name" value="WH-like_DNA-bd_sf"/>
</dbReference>
<dbReference type="PANTHER" id="PTHR43132">
    <property type="entry name" value="ARSENICAL RESISTANCE OPERON REPRESSOR ARSR-RELATED"/>
    <property type="match status" value="1"/>
</dbReference>
<name>A0A6F8XQV0_9ACTN</name>
<dbReference type="PRINTS" id="PR00778">
    <property type="entry name" value="HTHARSR"/>
</dbReference>
<dbReference type="Gene3D" id="1.10.10.10">
    <property type="entry name" value="Winged helix-like DNA-binding domain superfamily/Winged helix DNA-binding domain"/>
    <property type="match status" value="1"/>
</dbReference>
<protein>
    <submittedName>
        <fullName evidence="5">Transcriptional regulator</fullName>
    </submittedName>
</protein>
<dbReference type="EMBL" id="AP022870">
    <property type="protein sequence ID" value="BCB76214.1"/>
    <property type="molecule type" value="Genomic_DNA"/>
</dbReference>
<reference evidence="5 6" key="2">
    <citation type="submission" date="2020-03" db="EMBL/GenBank/DDBJ databases">
        <authorList>
            <person name="Ichikawa N."/>
            <person name="Kimura A."/>
            <person name="Kitahashi Y."/>
            <person name="Uohara A."/>
        </authorList>
    </citation>
    <scope>NUCLEOTIDE SEQUENCE [LARGE SCALE GENOMIC DNA]</scope>
    <source>
        <strain evidence="5 6">NBRC 107702</strain>
    </source>
</reference>
<feature type="domain" description="HTH arsR-type" evidence="4">
    <location>
        <begin position="238"/>
        <end position="323"/>
    </location>
</feature>
<dbReference type="Proteomes" id="UP000502508">
    <property type="component" value="Chromosome"/>
</dbReference>
<dbReference type="InterPro" id="IPR045981">
    <property type="entry name" value="DUF5937"/>
</dbReference>
<evidence type="ECO:0000256" key="1">
    <source>
        <dbReference type="ARBA" id="ARBA00023015"/>
    </source>
</evidence>
<evidence type="ECO:0000259" key="4">
    <source>
        <dbReference type="PROSITE" id="PS50987"/>
    </source>
</evidence>
<keyword evidence="3" id="KW-0804">Transcription</keyword>
<dbReference type="PANTHER" id="PTHR43132:SF6">
    <property type="entry name" value="HTH-TYPE TRANSCRIPTIONAL REPRESSOR CZRA"/>
    <property type="match status" value="1"/>
</dbReference>
<sequence>MTVTWLLGPDDVARIRFAYSPMWELVASLRTLSDPARQAIHRPWVTAVRPRLATFGADLAEVFALVPPDGYMPDFLTPPPEAPAPTFASELARIRGTAPEVAVIEVGMLDPGRSPAIRAFLDDPAAGIDRVATTLGRYWDACLREYWPRVHGLLEADVIRRTRTLAAGGAHALFDSLNPAVTWTGDRLHVDRPYMSVEAPHGEGLVLVPSAFHWPSVAVMCPPYQSMLAYPVAGVGTLWDDTPPPAPDGLAALIGRNRARMLVALAEPATTTALARRLSLTTGAVSQHLAILRDGGLAVGKRVGKEVYYRRTPTGDALTQTAS</sequence>
<dbReference type="GO" id="GO:0003700">
    <property type="term" value="F:DNA-binding transcription factor activity"/>
    <property type="evidence" value="ECO:0007669"/>
    <property type="project" value="InterPro"/>
</dbReference>
<dbReference type="RefSeq" id="WP_173036317.1">
    <property type="nucleotide sequence ID" value="NZ_AP022870.1"/>
</dbReference>
<keyword evidence="2" id="KW-0238">DNA-binding</keyword>
<evidence type="ECO:0000256" key="3">
    <source>
        <dbReference type="ARBA" id="ARBA00023163"/>
    </source>
</evidence>
<organism evidence="5 6">
    <name type="scientific">Phytohabitans flavus</name>
    <dbReference type="NCBI Taxonomy" id="1076124"/>
    <lineage>
        <taxon>Bacteria</taxon>
        <taxon>Bacillati</taxon>
        <taxon>Actinomycetota</taxon>
        <taxon>Actinomycetes</taxon>
        <taxon>Micromonosporales</taxon>
        <taxon>Micromonosporaceae</taxon>
    </lineage>
</organism>
<proteinExistence type="predicted"/>
<keyword evidence="6" id="KW-1185">Reference proteome</keyword>
<evidence type="ECO:0000256" key="2">
    <source>
        <dbReference type="ARBA" id="ARBA00023125"/>
    </source>
</evidence>
<dbReference type="InterPro" id="IPR011991">
    <property type="entry name" value="ArsR-like_HTH"/>
</dbReference>
<dbReference type="Pfam" id="PF12840">
    <property type="entry name" value="HTH_20"/>
    <property type="match status" value="1"/>
</dbReference>
<dbReference type="PROSITE" id="PS50987">
    <property type="entry name" value="HTH_ARSR_2"/>
    <property type="match status" value="1"/>
</dbReference>
<dbReference type="SUPFAM" id="SSF46785">
    <property type="entry name" value="Winged helix' DNA-binding domain"/>
    <property type="match status" value="1"/>
</dbReference>
<keyword evidence="1" id="KW-0805">Transcription regulation</keyword>
<dbReference type="AlphaFoldDB" id="A0A6F8XQV0"/>
<dbReference type="InterPro" id="IPR036390">
    <property type="entry name" value="WH_DNA-bd_sf"/>
</dbReference>
<accession>A0A6F8XQV0</accession>
<evidence type="ECO:0000313" key="6">
    <source>
        <dbReference type="Proteomes" id="UP000502508"/>
    </source>
</evidence>
<dbReference type="InterPro" id="IPR001845">
    <property type="entry name" value="HTH_ArsR_DNA-bd_dom"/>
</dbReference>
<dbReference type="InterPro" id="IPR051011">
    <property type="entry name" value="Metal_resp_trans_reg"/>
</dbReference>